<comment type="similarity">
    <text evidence="3">Belongs to the prokaryotic molybdopterin-containing oxidoreductase family.</text>
</comment>
<dbReference type="InterPro" id="IPR037951">
    <property type="entry name" value="MopB_CT_YdeP"/>
</dbReference>
<evidence type="ECO:0000256" key="2">
    <source>
        <dbReference type="ARBA" id="ARBA00001966"/>
    </source>
</evidence>
<dbReference type="GO" id="GO:0030151">
    <property type="term" value="F:molybdenum ion binding"/>
    <property type="evidence" value="ECO:0007669"/>
    <property type="project" value="InterPro"/>
</dbReference>
<dbReference type="RefSeq" id="WP_183010144.1">
    <property type="nucleotide sequence ID" value="NZ_JABEQP010000015.1"/>
</dbReference>
<feature type="domain" description="Molybdopterin oxidoreductase" evidence="10">
    <location>
        <begin position="110"/>
        <end position="405"/>
    </location>
</feature>
<dbReference type="SUPFAM" id="SSF53706">
    <property type="entry name" value="Formate dehydrogenase/DMSO reductase, domains 1-3"/>
    <property type="match status" value="1"/>
</dbReference>
<dbReference type="InterPro" id="IPR010046">
    <property type="entry name" value="Mopterin_OxRdtse_a_bac"/>
</dbReference>
<dbReference type="GO" id="GO:0045333">
    <property type="term" value="P:cellular respiration"/>
    <property type="evidence" value="ECO:0007669"/>
    <property type="project" value="UniProtKB-ARBA"/>
</dbReference>
<dbReference type="AlphaFoldDB" id="A0A7W4PK18"/>
<name>A0A7W4PK18_9PROT</name>
<reference evidence="12 13" key="1">
    <citation type="submission" date="2020-04" db="EMBL/GenBank/DDBJ databases">
        <title>Description of novel Gluconacetobacter.</title>
        <authorList>
            <person name="Sombolestani A."/>
        </authorList>
    </citation>
    <scope>NUCLEOTIDE SEQUENCE [LARGE SCALE GENOMIC DNA]</scope>
    <source>
        <strain evidence="12 13">LMG 22058</strain>
    </source>
</reference>
<dbReference type="InterPro" id="IPR050123">
    <property type="entry name" value="Prok_molybdopt-oxidoreductase"/>
</dbReference>
<evidence type="ECO:0000256" key="5">
    <source>
        <dbReference type="ARBA" id="ARBA00022505"/>
    </source>
</evidence>
<dbReference type="Gene3D" id="3.40.50.740">
    <property type="match status" value="1"/>
</dbReference>
<dbReference type="CDD" id="cd02787">
    <property type="entry name" value="MopB_CT_ydeP"/>
    <property type="match status" value="1"/>
</dbReference>
<dbReference type="EMBL" id="JABEQP010000015">
    <property type="protein sequence ID" value="MBB2199164.1"/>
    <property type="molecule type" value="Genomic_DNA"/>
</dbReference>
<evidence type="ECO:0000259" key="11">
    <source>
        <dbReference type="Pfam" id="PF01568"/>
    </source>
</evidence>
<dbReference type="GO" id="GO:0043546">
    <property type="term" value="F:molybdopterin cofactor binding"/>
    <property type="evidence" value="ECO:0007669"/>
    <property type="project" value="InterPro"/>
</dbReference>
<sequence>MADDAHFAPYTHPAGGWGAAKATAKALLEQSVAGKGSRALLAMNHPDGFKCPSCAWPNPEREKTLEFCENGAKALAFEATKRRVDRAFFARHSVADLMAHSDYWLEEQGRLTEPMRYDPATDHYIPVGWDDAFAIIGDSLRGLDHPDQAEFYTSGRTSNEAAFLYSVFVRAYGTNNFPDCSNMCHEPTSRGLPMSIGIGKGTVVIGDFAKAEAIFIIGQNTGTNSPRMMTELVHARKRGVPIVAVNPMPERALIRFTEPQDPVKMATFGSTPIASEFCHVRIGGDAAFLKGMMKTLFAMQDAAEAAGAPNVLDLDFIRDHTAGFDALRADIDATDWADIVRVSGLEEEQIRRVAAIYARSNATIMCFGMGVTQHQQGARVIQQIANMLMLKGNFGKPGAGICPVRGHSNVQGDRTVGIDEKPTDAYLDRLGSVFGFAPPRAHGHHVVDSVKAMIDGTARVFIGLGGNFIHAIPDTEIAYEAMRRLDLTVGIATKLNRGHLVHGRQALILPVISRSEIDVQATGPQFVTIEDAMSNVTASRGVLEPSSPHLRSEIEIVCRMARATLPASTIPWEQYVDDYNLIRDRLADVYPDLFADFNTRIKAPEGFHLTIPPRNRVWKTSSGRANFLLFDGLDEDRPVDDAAMLRLSTIRSHDQYNTTIYSNSDRYRGVYNTRMVVFMNRADMAEQGIADRSHVALETIADDGIARRVDGLVALAYPMSRGSIAGYYPELNSLMPLDHFDEISGTPAAKSIPVRVVADSRNQAPAGDLIPI</sequence>
<dbReference type="InterPro" id="IPR041953">
    <property type="entry name" value="YdeP_MopB"/>
</dbReference>
<evidence type="ECO:0000256" key="6">
    <source>
        <dbReference type="ARBA" id="ARBA00022723"/>
    </source>
</evidence>
<protein>
    <submittedName>
        <fullName evidence="12">FdhF/YdeP family oxidoreductase</fullName>
    </submittedName>
</protein>
<keyword evidence="5" id="KW-0500">Molybdenum</keyword>
<dbReference type="Gene3D" id="3.40.228.10">
    <property type="entry name" value="Dimethylsulfoxide Reductase, domain 2"/>
    <property type="match status" value="1"/>
</dbReference>
<keyword evidence="4" id="KW-0004">4Fe-4S</keyword>
<comment type="cofactor">
    <cofactor evidence="1">
        <name>Mo-bis(molybdopterin guanine dinucleotide)</name>
        <dbReference type="ChEBI" id="CHEBI:60539"/>
    </cofactor>
</comment>
<dbReference type="Proteomes" id="UP000530320">
    <property type="component" value="Unassembled WGS sequence"/>
</dbReference>
<accession>A0A7W4PK18</accession>
<dbReference type="InterPro" id="IPR006657">
    <property type="entry name" value="MoPterin_dinucl-bd_dom"/>
</dbReference>
<dbReference type="Pfam" id="PF00384">
    <property type="entry name" value="Molybdopterin"/>
    <property type="match status" value="1"/>
</dbReference>
<dbReference type="InterPro" id="IPR006656">
    <property type="entry name" value="Mopterin_OxRdtase"/>
</dbReference>
<evidence type="ECO:0000313" key="13">
    <source>
        <dbReference type="Proteomes" id="UP000530320"/>
    </source>
</evidence>
<dbReference type="PIRSF" id="PIRSF000144">
    <property type="entry name" value="CbbBc"/>
    <property type="match status" value="1"/>
</dbReference>
<gene>
    <name evidence="12" type="ORF">HLH44_17260</name>
</gene>
<dbReference type="GO" id="GO:0051539">
    <property type="term" value="F:4 iron, 4 sulfur cluster binding"/>
    <property type="evidence" value="ECO:0007669"/>
    <property type="project" value="UniProtKB-KW"/>
</dbReference>
<dbReference type="GO" id="GO:0016020">
    <property type="term" value="C:membrane"/>
    <property type="evidence" value="ECO:0007669"/>
    <property type="project" value="TreeGrafter"/>
</dbReference>
<dbReference type="SUPFAM" id="SSF50692">
    <property type="entry name" value="ADC-like"/>
    <property type="match status" value="1"/>
</dbReference>
<keyword evidence="7" id="KW-0560">Oxidoreductase</keyword>
<evidence type="ECO:0000256" key="8">
    <source>
        <dbReference type="ARBA" id="ARBA00023004"/>
    </source>
</evidence>
<dbReference type="PANTHER" id="PTHR43105">
    <property type="entry name" value="RESPIRATORY NITRATE REDUCTASE"/>
    <property type="match status" value="1"/>
</dbReference>
<dbReference type="InterPro" id="IPR009010">
    <property type="entry name" value="Asp_de-COase-like_dom_sf"/>
</dbReference>
<keyword evidence="8" id="KW-0408">Iron</keyword>
<dbReference type="PANTHER" id="PTHR43105:SF4">
    <property type="entry name" value="PROTEIN YDEP"/>
    <property type="match status" value="1"/>
</dbReference>
<evidence type="ECO:0000256" key="1">
    <source>
        <dbReference type="ARBA" id="ARBA00001942"/>
    </source>
</evidence>
<evidence type="ECO:0000256" key="3">
    <source>
        <dbReference type="ARBA" id="ARBA00010312"/>
    </source>
</evidence>
<evidence type="ECO:0000313" key="12">
    <source>
        <dbReference type="EMBL" id="MBB2199164.1"/>
    </source>
</evidence>
<comment type="caution">
    <text evidence="12">The sequence shown here is derived from an EMBL/GenBank/DDBJ whole genome shotgun (WGS) entry which is preliminary data.</text>
</comment>
<evidence type="ECO:0000259" key="10">
    <source>
        <dbReference type="Pfam" id="PF00384"/>
    </source>
</evidence>
<comment type="cofactor">
    <cofactor evidence="2">
        <name>[4Fe-4S] cluster</name>
        <dbReference type="ChEBI" id="CHEBI:49883"/>
    </cofactor>
</comment>
<dbReference type="CDD" id="cd02767">
    <property type="entry name" value="MopB_ydeP"/>
    <property type="match status" value="1"/>
</dbReference>
<evidence type="ECO:0000256" key="7">
    <source>
        <dbReference type="ARBA" id="ARBA00023002"/>
    </source>
</evidence>
<dbReference type="GO" id="GO:0008863">
    <property type="term" value="F:formate dehydrogenase (NAD+) activity"/>
    <property type="evidence" value="ECO:0007669"/>
    <property type="project" value="InterPro"/>
</dbReference>
<keyword evidence="6" id="KW-0479">Metal-binding</keyword>
<dbReference type="Pfam" id="PF01568">
    <property type="entry name" value="Molydop_binding"/>
    <property type="match status" value="1"/>
</dbReference>
<evidence type="ECO:0000256" key="4">
    <source>
        <dbReference type="ARBA" id="ARBA00022485"/>
    </source>
</evidence>
<organism evidence="12 13">
    <name type="scientific">Gluconacetobacter dulcium</name>
    <dbReference type="NCBI Taxonomy" id="2729096"/>
    <lineage>
        <taxon>Bacteria</taxon>
        <taxon>Pseudomonadati</taxon>
        <taxon>Pseudomonadota</taxon>
        <taxon>Alphaproteobacteria</taxon>
        <taxon>Acetobacterales</taxon>
        <taxon>Acetobacteraceae</taxon>
        <taxon>Gluconacetobacter</taxon>
    </lineage>
</organism>
<evidence type="ECO:0000256" key="9">
    <source>
        <dbReference type="ARBA" id="ARBA00023014"/>
    </source>
</evidence>
<feature type="domain" description="Molybdopterin dinucleotide-binding" evidence="11">
    <location>
        <begin position="645"/>
        <end position="752"/>
    </location>
</feature>
<dbReference type="NCBIfam" id="TIGR01701">
    <property type="entry name" value="Fdhalpha-like"/>
    <property type="match status" value="1"/>
</dbReference>
<keyword evidence="9" id="KW-0411">Iron-sulfur</keyword>
<proteinExistence type="inferred from homology"/>
<dbReference type="GO" id="GO:1990204">
    <property type="term" value="C:oxidoreductase complex"/>
    <property type="evidence" value="ECO:0007669"/>
    <property type="project" value="UniProtKB-ARBA"/>
</dbReference>